<evidence type="ECO:0000313" key="1">
    <source>
        <dbReference type="EMBL" id="GIX68882.1"/>
    </source>
</evidence>
<accession>A0AAV4M9Q4</accession>
<proteinExistence type="predicted"/>
<comment type="caution">
    <text evidence="1">The sequence shown here is derived from an EMBL/GenBank/DDBJ whole genome shotgun (WGS) entry which is preliminary data.</text>
</comment>
<dbReference type="EMBL" id="BPLR01019531">
    <property type="protein sequence ID" value="GIX68882.1"/>
    <property type="molecule type" value="Genomic_DNA"/>
</dbReference>
<dbReference type="AlphaFoldDB" id="A0AAV4M9Q4"/>
<name>A0AAV4M9Q4_CAEEX</name>
<protein>
    <submittedName>
        <fullName evidence="1">Uncharacterized protein</fullName>
    </submittedName>
</protein>
<reference evidence="1 2" key="1">
    <citation type="submission" date="2021-06" db="EMBL/GenBank/DDBJ databases">
        <title>Caerostris extrusa draft genome.</title>
        <authorList>
            <person name="Kono N."/>
            <person name="Arakawa K."/>
        </authorList>
    </citation>
    <scope>NUCLEOTIDE SEQUENCE [LARGE SCALE GENOMIC DNA]</scope>
</reference>
<evidence type="ECO:0000313" key="2">
    <source>
        <dbReference type="Proteomes" id="UP001054945"/>
    </source>
</evidence>
<keyword evidence="2" id="KW-1185">Reference proteome</keyword>
<dbReference type="Proteomes" id="UP001054945">
    <property type="component" value="Unassembled WGS sequence"/>
</dbReference>
<organism evidence="1 2">
    <name type="scientific">Caerostris extrusa</name>
    <name type="common">Bark spider</name>
    <name type="synonym">Caerostris bankana</name>
    <dbReference type="NCBI Taxonomy" id="172846"/>
    <lineage>
        <taxon>Eukaryota</taxon>
        <taxon>Metazoa</taxon>
        <taxon>Ecdysozoa</taxon>
        <taxon>Arthropoda</taxon>
        <taxon>Chelicerata</taxon>
        <taxon>Arachnida</taxon>
        <taxon>Araneae</taxon>
        <taxon>Araneomorphae</taxon>
        <taxon>Entelegynae</taxon>
        <taxon>Araneoidea</taxon>
        <taxon>Araneidae</taxon>
        <taxon>Caerostris</taxon>
    </lineage>
</organism>
<sequence length="146" mass="16726">MTTISELAGDLQATVDLREHSRLLVVTFWQLYGSNFEDIKICANDRSQFKILLHYSLKYRVLILDVRSPVVKTVWWACWPVEQTTQSSPLGEVATSFPPPQQKDISANRITMPSPVIDMDVLFGIACRVSRHARMTRKSDRLSLEF</sequence>
<gene>
    <name evidence="1" type="ORF">CEXT_639771</name>
</gene>